<evidence type="ECO:0000256" key="1">
    <source>
        <dbReference type="SAM" id="Phobius"/>
    </source>
</evidence>
<keyword evidence="1" id="KW-0812">Transmembrane</keyword>
<feature type="non-terminal residue" evidence="2">
    <location>
        <position position="1"/>
    </location>
</feature>
<organism evidence="2 3">
    <name type="scientific">Porites evermanni</name>
    <dbReference type="NCBI Taxonomy" id="104178"/>
    <lineage>
        <taxon>Eukaryota</taxon>
        <taxon>Metazoa</taxon>
        <taxon>Cnidaria</taxon>
        <taxon>Anthozoa</taxon>
        <taxon>Hexacorallia</taxon>
        <taxon>Scleractinia</taxon>
        <taxon>Fungiina</taxon>
        <taxon>Poritidae</taxon>
        <taxon>Porites</taxon>
    </lineage>
</organism>
<dbReference type="Proteomes" id="UP001159427">
    <property type="component" value="Unassembled WGS sequence"/>
</dbReference>
<evidence type="ECO:0000313" key="3">
    <source>
        <dbReference type="Proteomes" id="UP001159427"/>
    </source>
</evidence>
<keyword evidence="1" id="KW-1133">Transmembrane helix</keyword>
<sequence>SSEKLENRGYATVGSCPIRSKLSGDFYIGRKQGSVKASIKHKMASKTAVFFLLLAFWGILDIKAASVTSYKKDMWVDRLADSDGSKRTANEDREESDYKAEGDVAFDVNGVSDYYNNALENREGK</sequence>
<gene>
    <name evidence="2" type="ORF">PEVE_00013379</name>
</gene>
<proteinExistence type="predicted"/>
<protein>
    <submittedName>
        <fullName evidence="2">Uncharacterized protein</fullName>
    </submittedName>
</protein>
<evidence type="ECO:0000313" key="2">
    <source>
        <dbReference type="EMBL" id="CAH3013724.1"/>
    </source>
</evidence>
<reference evidence="2 3" key="1">
    <citation type="submission" date="2022-05" db="EMBL/GenBank/DDBJ databases">
        <authorList>
            <consortium name="Genoscope - CEA"/>
            <person name="William W."/>
        </authorList>
    </citation>
    <scope>NUCLEOTIDE SEQUENCE [LARGE SCALE GENOMIC DNA]</scope>
</reference>
<name>A0ABN8L9E9_9CNID</name>
<feature type="transmembrane region" description="Helical" evidence="1">
    <location>
        <begin position="43"/>
        <end position="60"/>
    </location>
</feature>
<comment type="caution">
    <text evidence="2">The sequence shown here is derived from an EMBL/GenBank/DDBJ whole genome shotgun (WGS) entry which is preliminary data.</text>
</comment>
<dbReference type="EMBL" id="CALNXI010000002">
    <property type="protein sequence ID" value="CAH3013724.1"/>
    <property type="molecule type" value="Genomic_DNA"/>
</dbReference>
<accession>A0ABN8L9E9</accession>
<keyword evidence="3" id="KW-1185">Reference proteome</keyword>
<keyword evidence="1" id="KW-0472">Membrane</keyword>